<dbReference type="Gramene" id="scaffold_103729.1">
    <property type="protein sequence ID" value="scaffold_103729.1"/>
    <property type="gene ID" value="scaffold_103729.1"/>
</dbReference>
<reference evidence="3" key="1">
    <citation type="journal article" date="2011" name="Nat. Genet.">
        <title>The Arabidopsis lyrata genome sequence and the basis of rapid genome size change.</title>
        <authorList>
            <person name="Hu T.T."/>
            <person name="Pattyn P."/>
            <person name="Bakker E.G."/>
            <person name="Cao J."/>
            <person name="Cheng J.-F."/>
            <person name="Clark R.M."/>
            <person name="Fahlgren N."/>
            <person name="Fawcett J.A."/>
            <person name="Grimwood J."/>
            <person name="Gundlach H."/>
            <person name="Haberer G."/>
            <person name="Hollister J.D."/>
            <person name="Ossowski S."/>
            <person name="Ottilar R.P."/>
            <person name="Salamov A.A."/>
            <person name="Schneeberger K."/>
            <person name="Spannagl M."/>
            <person name="Wang X."/>
            <person name="Yang L."/>
            <person name="Nasrallah M.E."/>
            <person name="Bergelson J."/>
            <person name="Carrington J.C."/>
            <person name="Gaut B.S."/>
            <person name="Schmutz J."/>
            <person name="Mayer K.F.X."/>
            <person name="Van de Peer Y."/>
            <person name="Grigoriev I.V."/>
            <person name="Nordborg M."/>
            <person name="Weigel D."/>
            <person name="Guo Y.-L."/>
        </authorList>
    </citation>
    <scope>NUCLEOTIDE SEQUENCE [LARGE SCALE GENOMIC DNA]</scope>
    <source>
        <strain evidence="3">cv. MN47</strain>
    </source>
</reference>
<proteinExistence type="predicted"/>
<accession>D7KJ83</accession>
<protein>
    <submittedName>
        <fullName evidence="2">Predicted protein</fullName>
    </submittedName>
</protein>
<keyword evidence="3" id="KW-1185">Reference proteome</keyword>
<feature type="chain" id="PRO_5003101525" evidence="1">
    <location>
        <begin position="21"/>
        <end position="55"/>
    </location>
</feature>
<dbReference type="AlphaFoldDB" id="D7KJ83"/>
<dbReference type="EMBL" id="GL348713">
    <property type="protein sequence ID" value="EFH70034.1"/>
    <property type="molecule type" value="Genomic_DNA"/>
</dbReference>
<sequence>MNHMIALLLLISFCFGLSEACKENRLIFRNELVNGRTLKVTCVSSKNRRVFKDVN</sequence>
<feature type="signal peptide" evidence="1">
    <location>
        <begin position="1"/>
        <end position="20"/>
    </location>
</feature>
<name>D7KJ83_ARALL</name>
<evidence type="ECO:0000313" key="3">
    <source>
        <dbReference type="Proteomes" id="UP000008694"/>
    </source>
</evidence>
<organism evidence="3">
    <name type="scientific">Arabidopsis lyrata subsp. lyrata</name>
    <name type="common">Lyre-leaved rock-cress</name>
    <dbReference type="NCBI Taxonomy" id="81972"/>
    <lineage>
        <taxon>Eukaryota</taxon>
        <taxon>Viridiplantae</taxon>
        <taxon>Streptophyta</taxon>
        <taxon>Embryophyta</taxon>
        <taxon>Tracheophyta</taxon>
        <taxon>Spermatophyta</taxon>
        <taxon>Magnoliopsida</taxon>
        <taxon>eudicotyledons</taxon>
        <taxon>Gunneridae</taxon>
        <taxon>Pentapetalae</taxon>
        <taxon>rosids</taxon>
        <taxon>malvids</taxon>
        <taxon>Brassicales</taxon>
        <taxon>Brassicaceae</taxon>
        <taxon>Camelineae</taxon>
        <taxon>Arabidopsis</taxon>
    </lineage>
</organism>
<evidence type="ECO:0000313" key="2">
    <source>
        <dbReference type="EMBL" id="EFH70034.1"/>
    </source>
</evidence>
<gene>
    <name evidence="2" type="ORF">ARALYDRAFT_890935</name>
</gene>
<evidence type="ECO:0000256" key="1">
    <source>
        <dbReference type="SAM" id="SignalP"/>
    </source>
</evidence>
<keyword evidence="1" id="KW-0732">Signal</keyword>
<dbReference type="Proteomes" id="UP000008694">
    <property type="component" value="Unassembled WGS sequence"/>
</dbReference>
<dbReference type="HOGENOM" id="CLU_3035058_0_0_1"/>